<gene>
    <name evidence="1" type="ORF">VCS650_LOCUS7647</name>
</gene>
<name>A0A813X2K6_9BILA</name>
<organism evidence="1 2">
    <name type="scientific">Adineta steineri</name>
    <dbReference type="NCBI Taxonomy" id="433720"/>
    <lineage>
        <taxon>Eukaryota</taxon>
        <taxon>Metazoa</taxon>
        <taxon>Spiralia</taxon>
        <taxon>Gnathifera</taxon>
        <taxon>Rotifera</taxon>
        <taxon>Eurotatoria</taxon>
        <taxon>Bdelloidea</taxon>
        <taxon>Adinetida</taxon>
        <taxon>Adinetidae</taxon>
        <taxon>Adineta</taxon>
    </lineage>
</organism>
<dbReference type="Proteomes" id="UP000663891">
    <property type="component" value="Unassembled WGS sequence"/>
</dbReference>
<comment type="caution">
    <text evidence="1">The sequence shown here is derived from an EMBL/GenBank/DDBJ whole genome shotgun (WGS) entry which is preliminary data.</text>
</comment>
<dbReference type="EMBL" id="CAJNON010000049">
    <property type="protein sequence ID" value="CAF0869587.1"/>
    <property type="molecule type" value="Genomic_DNA"/>
</dbReference>
<dbReference type="AlphaFoldDB" id="A0A813X2K6"/>
<accession>A0A813X2K6</accession>
<reference evidence="1" key="1">
    <citation type="submission" date="2021-02" db="EMBL/GenBank/DDBJ databases">
        <authorList>
            <person name="Nowell W R."/>
        </authorList>
    </citation>
    <scope>NUCLEOTIDE SEQUENCE</scope>
</reference>
<evidence type="ECO:0000313" key="2">
    <source>
        <dbReference type="Proteomes" id="UP000663891"/>
    </source>
</evidence>
<dbReference type="OrthoDB" id="10062826at2759"/>
<sequence>MGNTTSIDNDFRVESNDKYFEIFSLIWLDENMSNTRNTEEKLRCIINYSKKFKNVKQCQQYIEQRSQNERIILIVSDQLGLEIIPLIHHLRQLISIYVYCTNTRSNKQWTSTFTKIKGIVVEYDELVAKIQANYMIEKKIEEPLSILNVKNNEFLFFQVLIDCLLRMKLKQSDNDELISRLKNKFKGNPAELNNIFEFQMKYSADKVLWCSNIKYQLALIFSDVANNLEKILFEIIADPNIVTRKSFADISRHTDESQVLFMIGSIFRVESIKCNDDRIWIIQMTLCADDDLTEQLENQKIDLTEIYFQHFLKEFPLNDPLYKDLVELGLQKDDFEENDSINVANDAKEFDRRWGDWPIAYHGTLVENVLNILASGLRVSRSGCFYDDGIPRVCLSPSIEYCAHPRFARPWNEIDKNGRTIWYQLIFQCRVNPNSIGCIASETVLPVEAQSIVRMDPNFNNSELEWIVLGENNDVEFLKDDIICYGIMIRASDINPKYLSSSAWWKYSYGADVYNKEFD</sequence>
<evidence type="ECO:0000313" key="1">
    <source>
        <dbReference type="EMBL" id="CAF0869587.1"/>
    </source>
</evidence>
<proteinExistence type="predicted"/>
<protein>
    <submittedName>
        <fullName evidence="1">Uncharacterized protein</fullName>
    </submittedName>
</protein>